<organism evidence="28 29">
    <name type="scientific">Hucho hucho</name>
    <name type="common">huchen</name>
    <dbReference type="NCBI Taxonomy" id="62062"/>
    <lineage>
        <taxon>Eukaryota</taxon>
        <taxon>Metazoa</taxon>
        <taxon>Chordata</taxon>
        <taxon>Craniata</taxon>
        <taxon>Vertebrata</taxon>
        <taxon>Euteleostomi</taxon>
        <taxon>Actinopterygii</taxon>
        <taxon>Neopterygii</taxon>
        <taxon>Teleostei</taxon>
        <taxon>Protacanthopterygii</taxon>
        <taxon>Salmoniformes</taxon>
        <taxon>Salmonidae</taxon>
        <taxon>Salmoninae</taxon>
        <taxon>Hucho</taxon>
    </lineage>
</organism>
<dbReference type="Gene3D" id="2.10.25.10">
    <property type="entry name" value="Laminin"/>
    <property type="match status" value="3"/>
</dbReference>
<dbReference type="SUPFAM" id="SSF49899">
    <property type="entry name" value="Concanavalin A-like lectins/glucanases"/>
    <property type="match status" value="2"/>
</dbReference>
<evidence type="ECO:0000313" key="28">
    <source>
        <dbReference type="Ensembl" id="ENSHHUP00000063665.1"/>
    </source>
</evidence>
<proteinExistence type="inferred from homology"/>
<dbReference type="PROSITE" id="PS51236">
    <property type="entry name" value="TSP_CTER"/>
    <property type="match status" value="1"/>
</dbReference>
<keyword evidence="6" id="KW-0964">Secreted</keyword>
<dbReference type="Gene3D" id="2.60.120.200">
    <property type="match status" value="2"/>
</dbReference>
<dbReference type="GO" id="GO:0006986">
    <property type="term" value="P:response to unfolded protein"/>
    <property type="evidence" value="ECO:0007669"/>
    <property type="project" value="UniProtKB-KW"/>
</dbReference>
<feature type="chain" id="PRO_5021397653" description="Thrombospondin-1" evidence="24">
    <location>
        <begin position="18"/>
        <end position="1091"/>
    </location>
</feature>
<dbReference type="GO" id="GO:0016529">
    <property type="term" value="C:sarcoplasmic reticulum"/>
    <property type="evidence" value="ECO:0007669"/>
    <property type="project" value="UniProtKB-SubCell"/>
</dbReference>
<keyword evidence="14" id="KW-0130">Cell adhesion</keyword>
<keyword evidence="8 21" id="KW-0245">EGF-like domain</keyword>
<dbReference type="Gene3D" id="6.20.200.20">
    <property type="match status" value="1"/>
</dbReference>
<accession>A0A4W5PPV1</accession>
<evidence type="ECO:0000256" key="22">
    <source>
        <dbReference type="PROSITE-ProRule" id="PRU00634"/>
    </source>
</evidence>
<evidence type="ECO:0000256" key="3">
    <source>
        <dbReference type="ARBA" id="ARBA00004369"/>
    </source>
</evidence>
<dbReference type="SMART" id="SM00214">
    <property type="entry name" value="VWC"/>
    <property type="match status" value="1"/>
</dbReference>
<keyword evidence="18" id="KW-0834">Unfolded protein response</keyword>
<dbReference type="InterPro" id="IPR000884">
    <property type="entry name" value="TSP1_rpt"/>
</dbReference>
<dbReference type="AlphaFoldDB" id="A0A4W5PPV1"/>
<keyword evidence="10 24" id="KW-0732">Signal</keyword>
<evidence type="ECO:0000256" key="21">
    <source>
        <dbReference type="PROSITE-ProRule" id="PRU00076"/>
    </source>
</evidence>
<dbReference type="FunFam" id="2.60.120.200:FF:000041">
    <property type="entry name" value="thrombospondin-1"/>
    <property type="match status" value="1"/>
</dbReference>
<dbReference type="GO" id="GO:0005509">
    <property type="term" value="F:calcium ion binding"/>
    <property type="evidence" value="ECO:0007669"/>
    <property type="project" value="UniProtKB-UniRule"/>
</dbReference>
<dbReference type="Pfam" id="PF00093">
    <property type="entry name" value="VWC"/>
    <property type="match status" value="1"/>
</dbReference>
<dbReference type="InterPro" id="IPR017897">
    <property type="entry name" value="Thrombospondin_3_rpt"/>
</dbReference>
<feature type="compositionally biased region" description="Acidic residues" evidence="23">
    <location>
        <begin position="727"/>
        <end position="736"/>
    </location>
</feature>
<reference evidence="28" key="2">
    <citation type="submission" date="2025-08" db="UniProtKB">
        <authorList>
            <consortium name="Ensembl"/>
        </authorList>
    </citation>
    <scope>IDENTIFICATION</scope>
</reference>
<dbReference type="InterPro" id="IPR000742">
    <property type="entry name" value="EGF"/>
</dbReference>
<dbReference type="SMART" id="SM00179">
    <property type="entry name" value="EGF_CA"/>
    <property type="match status" value="2"/>
</dbReference>
<evidence type="ECO:0000256" key="1">
    <source>
        <dbReference type="ARBA" id="ARBA00004240"/>
    </source>
</evidence>
<evidence type="ECO:0000256" key="18">
    <source>
        <dbReference type="ARBA" id="ARBA00023230"/>
    </source>
</evidence>
<dbReference type="InterPro" id="IPR008859">
    <property type="entry name" value="Thrombospondin_C"/>
</dbReference>
<evidence type="ECO:0000256" key="4">
    <source>
        <dbReference type="ARBA" id="ARBA00004498"/>
    </source>
</evidence>
<dbReference type="Proteomes" id="UP000314982">
    <property type="component" value="Unassembled WGS sequence"/>
</dbReference>
<dbReference type="InterPro" id="IPR013320">
    <property type="entry name" value="ConA-like_dom_sf"/>
</dbReference>
<dbReference type="PROSITE" id="PS51234">
    <property type="entry name" value="TSP3"/>
    <property type="match status" value="1"/>
</dbReference>
<dbReference type="Pfam" id="PF05735">
    <property type="entry name" value="TSP_C"/>
    <property type="match status" value="1"/>
</dbReference>
<dbReference type="PROSITE" id="PS50026">
    <property type="entry name" value="EGF_3"/>
    <property type="match status" value="1"/>
</dbReference>
<dbReference type="InterPro" id="IPR001007">
    <property type="entry name" value="VWF_dom"/>
</dbReference>
<evidence type="ECO:0000256" key="20">
    <source>
        <dbReference type="ARBA" id="ARBA00077057"/>
    </source>
</evidence>
<keyword evidence="15" id="KW-0703">Sarcoplasmic reticulum</keyword>
<evidence type="ECO:0000256" key="9">
    <source>
        <dbReference type="ARBA" id="ARBA00022674"/>
    </source>
</evidence>
<dbReference type="PROSITE" id="PS50092">
    <property type="entry name" value="TSP1"/>
    <property type="match status" value="3"/>
</dbReference>
<keyword evidence="16" id="KW-1015">Disulfide bond</keyword>
<reference evidence="29" key="1">
    <citation type="submission" date="2018-06" db="EMBL/GenBank/DDBJ databases">
        <title>Genome assembly of Danube salmon.</title>
        <authorList>
            <person name="Macqueen D.J."/>
            <person name="Gundappa M.K."/>
        </authorList>
    </citation>
    <scope>NUCLEOTIDE SEQUENCE [LARGE SCALE GENOMIC DNA]</scope>
</reference>
<evidence type="ECO:0000259" key="26">
    <source>
        <dbReference type="PROSITE" id="PS50184"/>
    </source>
</evidence>
<feature type="repeat" description="TSP type-3" evidence="22">
    <location>
        <begin position="716"/>
        <end position="751"/>
    </location>
</feature>
<evidence type="ECO:0000256" key="19">
    <source>
        <dbReference type="ARBA" id="ARBA00072399"/>
    </source>
</evidence>
<evidence type="ECO:0000256" key="15">
    <source>
        <dbReference type="ARBA" id="ARBA00022951"/>
    </source>
</evidence>
<evidence type="ECO:0000256" key="24">
    <source>
        <dbReference type="SAM" id="SignalP"/>
    </source>
</evidence>
<evidence type="ECO:0000256" key="5">
    <source>
        <dbReference type="ARBA" id="ARBA00009456"/>
    </source>
</evidence>
<dbReference type="SUPFAM" id="SSF82895">
    <property type="entry name" value="TSP-1 type 1 repeat"/>
    <property type="match status" value="3"/>
</dbReference>
<keyword evidence="13 22" id="KW-0106">Calcium</keyword>
<dbReference type="FunFam" id="2.10.25.10:FF:000070">
    <property type="entry name" value="Thrombospondin 2"/>
    <property type="match status" value="1"/>
</dbReference>
<evidence type="ECO:0000256" key="7">
    <source>
        <dbReference type="ARBA" id="ARBA00022530"/>
    </source>
</evidence>
<evidence type="ECO:0000256" key="17">
    <source>
        <dbReference type="ARBA" id="ARBA00023180"/>
    </source>
</evidence>
<dbReference type="GO" id="GO:0005576">
    <property type="term" value="C:extracellular region"/>
    <property type="evidence" value="ECO:0007669"/>
    <property type="project" value="InterPro"/>
</dbReference>
<dbReference type="SUPFAM" id="SSF103647">
    <property type="entry name" value="TSP type-3 repeat"/>
    <property type="match status" value="2"/>
</dbReference>
<dbReference type="Ensembl" id="ENSHHUT00000065813.1">
    <property type="protein sequence ID" value="ENSHHUP00000063665.1"/>
    <property type="gene ID" value="ENSHHUG00000037545.1"/>
</dbReference>
<evidence type="ECO:0000256" key="10">
    <source>
        <dbReference type="ARBA" id="ARBA00022729"/>
    </source>
</evidence>
<feature type="domain" description="EGF-like" evidence="25">
    <location>
        <begin position="635"/>
        <end position="679"/>
    </location>
</feature>
<dbReference type="PROSITE" id="PS01208">
    <property type="entry name" value="VWFC_1"/>
    <property type="match status" value="1"/>
</dbReference>
<evidence type="ECO:0000256" key="16">
    <source>
        <dbReference type="ARBA" id="ARBA00023157"/>
    </source>
</evidence>
<dbReference type="FunFam" id="2.10.25.10:FF:000025">
    <property type="entry name" value="Thrombospondin 3"/>
    <property type="match status" value="1"/>
</dbReference>
<evidence type="ECO:0000259" key="25">
    <source>
        <dbReference type="PROSITE" id="PS50026"/>
    </source>
</evidence>
<reference evidence="28" key="3">
    <citation type="submission" date="2025-09" db="UniProtKB">
        <authorList>
            <consortium name="Ensembl"/>
        </authorList>
    </citation>
    <scope>IDENTIFICATION</scope>
</reference>
<dbReference type="SUPFAM" id="SSF57603">
    <property type="entry name" value="FnI-like domain"/>
    <property type="match status" value="1"/>
</dbReference>
<keyword evidence="9" id="KW-0358">Heparin-binding</keyword>
<comment type="subcellular location">
    <subcellularLocation>
        <location evidence="2">Cell surface</location>
    </subcellularLocation>
    <subcellularLocation>
        <location evidence="1">Endoplasmic reticulum</location>
    </subcellularLocation>
    <subcellularLocation>
        <location evidence="3">Sarcoplasmic reticulum</location>
    </subcellularLocation>
    <subcellularLocation>
        <location evidence="4">Secreted</location>
        <location evidence="4">Extracellular space</location>
        <location evidence="4">Extracellular matrix</location>
    </subcellularLocation>
</comment>
<dbReference type="FunFam" id="2.20.100.10:FF:000004">
    <property type="entry name" value="Adhesion G protein-coupled receptor B2"/>
    <property type="match status" value="1"/>
</dbReference>
<keyword evidence="7" id="KW-0272">Extracellular matrix</keyword>
<keyword evidence="11" id="KW-0677">Repeat</keyword>
<evidence type="ECO:0000256" key="12">
    <source>
        <dbReference type="ARBA" id="ARBA00022824"/>
    </source>
</evidence>
<evidence type="ECO:0000256" key="6">
    <source>
        <dbReference type="ARBA" id="ARBA00022525"/>
    </source>
</evidence>
<comment type="similarity">
    <text evidence="5">Belongs to the thrombospondin family.</text>
</comment>
<dbReference type="PROSITE" id="PS50184">
    <property type="entry name" value="VWFC_2"/>
    <property type="match status" value="1"/>
</dbReference>
<dbReference type="GO" id="GO:0008201">
    <property type="term" value="F:heparin binding"/>
    <property type="evidence" value="ECO:0007669"/>
    <property type="project" value="UniProtKB-KW"/>
</dbReference>
<dbReference type="InterPro" id="IPR003367">
    <property type="entry name" value="Thrombospondin_3-like_rpt"/>
</dbReference>
<dbReference type="FunFam" id="4.10.1080.10:FF:000004">
    <property type="entry name" value="Cartilage oligomeric matrix protein"/>
    <property type="match status" value="1"/>
</dbReference>
<dbReference type="SMART" id="SM00210">
    <property type="entry name" value="TSPN"/>
    <property type="match status" value="1"/>
</dbReference>
<dbReference type="SMART" id="SM00181">
    <property type="entry name" value="EGF"/>
    <property type="match status" value="2"/>
</dbReference>
<evidence type="ECO:0000256" key="2">
    <source>
        <dbReference type="ARBA" id="ARBA00004241"/>
    </source>
</evidence>
<evidence type="ECO:0000256" key="23">
    <source>
        <dbReference type="SAM" id="MobiDB-lite"/>
    </source>
</evidence>
<evidence type="ECO:0000256" key="8">
    <source>
        <dbReference type="ARBA" id="ARBA00022536"/>
    </source>
</evidence>
<evidence type="ECO:0000313" key="29">
    <source>
        <dbReference type="Proteomes" id="UP000314982"/>
    </source>
</evidence>
<comment type="caution">
    <text evidence="21">Lacks conserved residue(s) required for the propagation of feature annotation.</text>
</comment>
<feature type="domain" description="TSP C-terminal" evidence="27">
    <location>
        <begin position="870"/>
        <end position="1084"/>
    </location>
</feature>
<dbReference type="PANTHER" id="PTHR10199:SF78">
    <property type="entry name" value="THROMBOSPONDIN-1"/>
    <property type="match status" value="1"/>
</dbReference>
<dbReference type="PRINTS" id="PR01705">
    <property type="entry name" value="TSP1REPEAT"/>
</dbReference>
<dbReference type="InterPro" id="IPR048287">
    <property type="entry name" value="TSPN-like_N"/>
</dbReference>
<dbReference type="InterPro" id="IPR028974">
    <property type="entry name" value="TSP_type-3_rpt"/>
</dbReference>
<dbReference type="InterPro" id="IPR001881">
    <property type="entry name" value="EGF-like_Ca-bd_dom"/>
</dbReference>
<feature type="domain" description="VWFC" evidence="26">
    <location>
        <begin position="304"/>
        <end position="361"/>
    </location>
</feature>
<dbReference type="FunFam" id="2.10.25.10:FF:000027">
    <property type="entry name" value="Thrombospondin 3"/>
    <property type="match status" value="1"/>
</dbReference>
<dbReference type="InterPro" id="IPR036383">
    <property type="entry name" value="TSP1_rpt_sf"/>
</dbReference>
<dbReference type="GO" id="GO:0009986">
    <property type="term" value="C:cell surface"/>
    <property type="evidence" value="ECO:0007669"/>
    <property type="project" value="UniProtKB-SubCell"/>
</dbReference>
<name>A0A4W5PPV1_9TELE</name>
<dbReference type="PROSITE" id="PS01186">
    <property type="entry name" value="EGF_2"/>
    <property type="match status" value="1"/>
</dbReference>
<sequence>MKLTGIFLLLMLWTCESVRVAESRDDNSVYDLFELVQIPKKNHGVTLVKGDDPYSPAYKILNPDLIPEVPESSFRDLIDSIHAERGFLLLLNFKQFKRTRGSLLTVEKRDGSGAVFEIVSNGKANTLDVVFSTANKQQVVSIEDVDLATGHWKNITLFVQEDRAQLYVGCEEVNTAELDAPIQSILTQETPITARLRIGKGAVKDRFMGVLQNIRFVFGTTLDAILRNKGCQNSVLTDRIIIMDNPINGSSPAIRTDYTGHKSKDLQMICGFSCEDLAGMFKELKGLGVVVKELSNELAGIHSGVCLHNGIVHKNKAEWTVDDCTECTCQNSATVCRKISCPLIPCANATVPDGECCPRCATLSDYAEDGWSLWSEWTHCSVSCGRGIQQRGRSCDRINNNCEGTSVQTRDCYLQECDKRFKQDGAWSHWSPWSSCSVTCGAGAITRIRLCNSPTPQLGGKDCQGEGRQTEKCTKSPCPINGNWGPWSLWDTCSSTCGGGAQTRKRLCNDPTPKYGGKECQGDSKATQLCNKNACPVDGCLSNPCFPGTKCTSFPDGTWSCGKCPTGYSGNGIKCKDIDECKEVPDACFVFNGVHRCENTDPGYNCLPCPARYSGPQPFGRGVEEAAAKKQVCTPRNPCLDGSHDCNKNARCNYLGHFSDPMYRCECKPGYAGNGHICGEDTDLDGWPNQDLVCVENATYHCKKDNCPNLPNSGQEDYDKDGVGDACDNDDDNDGIPDDRDNCPFVYNPRQYDYDRDDVGDRCDNCPYNSNPDQTDTDNNGEGDACSVDIDGDGETLNLLNNCRLAFNPDQLDSDDKIGVQFLIQLIKFSTLVNGDGRGDVCKDDFDQDNVPDIYDVCPENFDISETDFRKFQMVPLDPKGTSQIDPNWVVRHQGKELVQTVNCDPGIAVGFDEFNAVDFSGTFFINTERDDDYAGFVFGYQSSSRFYVVMWKQITQTYWNNKPTKAQGYSGLSIKVVNSTTGPGEHLRNALWHTGNTPGQVRTLWHDPKNVGWKDFTAYRWHLIHRPRTGHIRVVMYEGKKIMKDSGSIYDKTYAGGRLGLFVFSQEMVYFSDLKYECRGKQQGHFYILL</sequence>
<feature type="signal peptide" evidence="24">
    <location>
        <begin position="1"/>
        <end position="17"/>
    </location>
</feature>
<keyword evidence="17" id="KW-0325">Glycoprotein</keyword>
<dbReference type="GO" id="GO:0016525">
    <property type="term" value="P:negative regulation of angiogenesis"/>
    <property type="evidence" value="ECO:0007669"/>
    <property type="project" value="TreeGrafter"/>
</dbReference>
<keyword evidence="29" id="KW-1185">Reference proteome</keyword>
<dbReference type="GeneTree" id="ENSGT00940000155832"/>
<dbReference type="SMART" id="SM00209">
    <property type="entry name" value="TSP1"/>
    <property type="match status" value="3"/>
</dbReference>
<dbReference type="Gene3D" id="2.20.100.10">
    <property type="entry name" value="Thrombospondin type-1 (TSP1) repeat"/>
    <property type="match status" value="3"/>
</dbReference>
<dbReference type="Gene3D" id="4.10.1080.10">
    <property type="entry name" value="TSP type-3 repeat"/>
    <property type="match status" value="1"/>
</dbReference>
<dbReference type="FunFam" id="2.20.100.10:FF:000007">
    <property type="entry name" value="Thrombospondin 1"/>
    <property type="match status" value="2"/>
</dbReference>
<evidence type="ECO:0000256" key="14">
    <source>
        <dbReference type="ARBA" id="ARBA00022889"/>
    </source>
</evidence>
<evidence type="ECO:0000259" key="27">
    <source>
        <dbReference type="PROSITE" id="PS51236"/>
    </source>
</evidence>
<dbReference type="FunFam" id="2.60.120.200:FF:000009">
    <property type="entry name" value="Thrombospondin 1"/>
    <property type="match status" value="1"/>
</dbReference>
<dbReference type="Pfam" id="PF02412">
    <property type="entry name" value="TSP_3"/>
    <property type="match status" value="4"/>
</dbReference>
<dbReference type="GO" id="GO:0007155">
    <property type="term" value="P:cell adhesion"/>
    <property type="evidence" value="ECO:0007669"/>
    <property type="project" value="UniProtKB-KW"/>
</dbReference>
<dbReference type="PANTHER" id="PTHR10199">
    <property type="entry name" value="THROMBOSPONDIN"/>
    <property type="match status" value="1"/>
</dbReference>
<feature type="region of interest" description="Disordered" evidence="23">
    <location>
        <begin position="765"/>
        <end position="787"/>
    </location>
</feature>
<protein>
    <recommendedName>
        <fullName evidence="19">Thrombospondin-1</fullName>
    </recommendedName>
    <alternativeName>
        <fullName evidence="20">Glycoprotein G</fullName>
    </alternativeName>
</protein>
<dbReference type="Pfam" id="PF00090">
    <property type="entry name" value="TSP_1"/>
    <property type="match status" value="3"/>
</dbReference>
<evidence type="ECO:0000256" key="11">
    <source>
        <dbReference type="ARBA" id="ARBA00022737"/>
    </source>
</evidence>
<feature type="region of interest" description="Disordered" evidence="23">
    <location>
        <begin position="713"/>
        <end position="742"/>
    </location>
</feature>
<keyword evidence="12" id="KW-0256">Endoplasmic reticulum</keyword>
<evidence type="ECO:0000256" key="13">
    <source>
        <dbReference type="ARBA" id="ARBA00022837"/>
    </source>
</evidence>